<gene>
    <name evidence="1" type="primary">WN55_08618</name>
    <name evidence="1" type="ORF">TNCT_273111</name>
</gene>
<evidence type="ECO:0000313" key="2">
    <source>
        <dbReference type="Proteomes" id="UP000887116"/>
    </source>
</evidence>
<reference evidence="1" key="1">
    <citation type="submission" date="2020-07" db="EMBL/GenBank/DDBJ databases">
        <title>Multicomponent nature underlies the extraordinary mechanical properties of spider dragline silk.</title>
        <authorList>
            <person name="Kono N."/>
            <person name="Nakamura H."/>
            <person name="Mori M."/>
            <person name="Yoshida Y."/>
            <person name="Ohtoshi R."/>
            <person name="Malay A.D."/>
            <person name="Moran D.A.P."/>
            <person name="Tomita M."/>
            <person name="Numata K."/>
            <person name="Arakawa K."/>
        </authorList>
    </citation>
    <scope>NUCLEOTIDE SEQUENCE</scope>
</reference>
<keyword evidence="2" id="KW-1185">Reference proteome</keyword>
<dbReference type="AlphaFoldDB" id="A0A8X6K7Q5"/>
<accession>A0A8X6K7Q5</accession>
<protein>
    <submittedName>
        <fullName evidence="1">Uncharacterized protein</fullName>
    </submittedName>
</protein>
<comment type="caution">
    <text evidence="1">The sequence shown here is derived from an EMBL/GenBank/DDBJ whole genome shotgun (WGS) entry which is preliminary data.</text>
</comment>
<proteinExistence type="predicted"/>
<dbReference type="Gene3D" id="3.30.420.10">
    <property type="entry name" value="Ribonuclease H-like superfamily/Ribonuclease H"/>
    <property type="match status" value="1"/>
</dbReference>
<dbReference type="Proteomes" id="UP000887116">
    <property type="component" value="Unassembled WGS sequence"/>
</dbReference>
<dbReference type="OrthoDB" id="8019630at2759"/>
<sequence>MANIVIGLYFFEIEDGTPETFSGVSYRTMIENFLRPMAEQNPDLWFQQDGAAAHTARQTMDLLLEIFGERPISKNLDFP</sequence>
<dbReference type="EMBL" id="BMAO01010074">
    <property type="protein sequence ID" value="GFQ64591.1"/>
    <property type="molecule type" value="Genomic_DNA"/>
</dbReference>
<dbReference type="GO" id="GO:0003676">
    <property type="term" value="F:nucleic acid binding"/>
    <property type="evidence" value="ECO:0007669"/>
    <property type="project" value="InterPro"/>
</dbReference>
<evidence type="ECO:0000313" key="1">
    <source>
        <dbReference type="EMBL" id="GFQ64591.1"/>
    </source>
</evidence>
<organism evidence="1 2">
    <name type="scientific">Trichonephila clavata</name>
    <name type="common">Joro spider</name>
    <name type="synonym">Nephila clavata</name>
    <dbReference type="NCBI Taxonomy" id="2740835"/>
    <lineage>
        <taxon>Eukaryota</taxon>
        <taxon>Metazoa</taxon>
        <taxon>Ecdysozoa</taxon>
        <taxon>Arthropoda</taxon>
        <taxon>Chelicerata</taxon>
        <taxon>Arachnida</taxon>
        <taxon>Araneae</taxon>
        <taxon>Araneomorphae</taxon>
        <taxon>Entelegynae</taxon>
        <taxon>Araneoidea</taxon>
        <taxon>Nephilidae</taxon>
        <taxon>Trichonephila</taxon>
    </lineage>
</organism>
<name>A0A8X6K7Q5_TRICU</name>
<dbReference type="InterPro" id="IPR036397">
    <property type="entry name" value="RNaseH_sf"/>
</dbReference>